<dbReference type="EMBL" id="LN890970">
    <property type="protein sequence ID" value="CUS13610.1"/>
    <property type="molecule type" value="Genomic_DNA"/>
</dbReference>
<dbReference type="PANTHER" id="PTHR31571">
    <property type="entry name" value="ALTERED INHERITANCE OF MITOCHONDRIA PROTEIN 6"/>
    <property type="match status" value="1"/>
</dbReference>
<organism evidence="2 3">
    <name type="scientific">Tuber aestivum</name>
    <name type="common">summer truffle</name>
    <dbReference type="NCBI Taxonomy" id="59557"/>
    <lineage>
        <taxon>Eukaryota</taxon>
        <taxon>Fungi</taxon>
        <taxon>Dikarya</taxon>
        <taxon>Ascomycota</taxon>
        <taxon>Pezizomycotina</taxon>
        <taxon>Pezizomycetes</taxon>
        <taxon>Pezizales</taxon>
        <taxon>Tuberaceae</taxon>
        <taxon>Tuber</taxon>
    </lineage>
</organism>
<dbReference type="InterPro" id="IPR051236">
    <property type="entry name" value="HAT_RTT109-like"/>
</dbReference>
<dbReference type="AlphaFoldDB" id="A0A292Q4G6"/>
<dbReference type="SUPFAM" id="SSF51695">
    <property type="entry name" value="PLC-like phosphodiesterases"/>
    <property type="match status" value="1"/>
</dbReference>
<sequence>MRSTTLLGLGAGLAGMAGARSGIMEILDGWKDSPYARYPTDFTRGITPKGIHSHNDYWRDVPLRTAIANGAISVEADVWLFNETLYIGHDTSSLTENRTFENLYINPLVDILTKQNPTSCFAHTKTRNTTSGVFDTSISQTLFLFVDLKTSGKETWPAVVKALAPLRALDYLASIQDDVLIPGPVTVIGTGSTPLDAIRPLSTRDYFFDGVLRTLDSQNITKVISPVASAQLSSTVGKVGHEGLNATQRGMVKRQVEEAHKKGIFVRYWDLPGWPVSLRNRVWRDLVGAGVDLLNVDDLEAGAGVAVSVEW</sequence>
<dbReference type="Proteomes" id="UP001412239">
    <property type="component" value="Unassembled WGS sequence"/>
</dbReference>
<evidence type="ECO:0000313" key="2">
    <source>
        <dbReference type="EMBL" id="CUS13610.1"/>
    </source>
</evidence>
<proteinExistence type="inferred from homology"/>
<evidence type="ECO:0008006" key="4">
    <source>
        <dbReference type="Google" id="ProtNLM"/>
    </source>
</evidence>
<protein>
    <recommendedName>
        <fullName evidence="4">Altered inheritance of mitochondria protein 6</fullName>
    </recommendedName>
</protein>
<dbReference type="Gene3D" id="3.20.20.190">
    <property type="entry name" value="Phosphatidylinositol (PI) phosphodiesterase"/>
    <property type="match status" value="1"/>
</dbReference>
<gene>
    <name evidence="2" type="ORF">GSTUAT00002319001</name>
</gene>
<dbReference type="GO" id="GO:0006629">
    <property type="term" value="P:lipid metabolic process"/>
    <property type="evidence" value="ECO:0007669"/>
    <property type="project" value="InterPro"/>
</dbReference>
<dbReference type="PANTHER" id="PTHR31571:SF5">
    <property type="entry name" value="ALTERED INHERITANCE OF MITOCHONDRIA PROTEIN 6"/>
    <property type="match status" value="1"/>
</dbReference>
<comment type="similarity">
    <text evidence="1">Belongs to the AIM6 family.</text>
</comment>
<reference evidence="2" key="1">
    <citation type="submission" date="2015-10" db="EMBL/GenBank/DDBJ databases">
        <authorList>
            <person name="Regsiter A."/>
            <person name="william w."/>
        </authorList>
    </citation>
    <scope>NUCLEOTIDE SEQUENCE</scope>
    <source>
        <strain evidence="2">Montdore</strain>
    </source>
</reference>
<dbReference type="InterPro" id="IPR017946">
    <property type="entry name" value="PLC-like_Pdiesterase_TIM-brl"/>
</dbReference>
<accession>A0A292Q4G6</accession>
<evidence type="ECO:0000313" key="3">
    <source>
        <dbReference type="Proteomes" id="UP001412239"/>
    </source>
</evidence>
<evidence type="ECO:0000256" key="1">
    <source>
        <dbReference type="ARBA" id="ARBA00008858"/>
    </source>
</evidence>
<keyword evidence="3" id="KW-1185">Reference proteome</keyword>
<name>A0A292Q4G6_9PEZI</name>
<dbReference type="GO" id="GO:0008081">
    <property type="term" value="F:phosphoric diester hydrolase activity"/>
    <property type="evidence" value="ECO:0007669"/>
    <property type="project" value="InterPro"/>
</dbReference>